<dbReference type="EMBL" id="ML143386">
    <property type="protein sequence ID" value="TBU35485.1"/>
    <property type="molecule type" value="Genomic_DNA"/>
</dbReference>
<dbReference type="GO" id="GO:0006368">
    <property type="term" value="P:transcription elongation by RNA polymerase II"/>
    <property type="evidence" value="ECO:0007669"/>
    <property type="project" value="InterPro"/>
</dbReference>
<dbReference type="Proteomes" id="UP000292082">
    <property type="component" value="Unassembled WGS sequence"/>
</dbReference>
<dbReference type="OrthoDB" id="21513at2759"/>
<organism evidence="2">
    <name type="scientific">Dichomitus squalens</name>
    <dbReference type="NCBI Taxonomy" id="114155"/>
    <lineage>
        <taxon>Eukaryota</taxon>
        <taxon>Fungi</taxon>
        <taxon>Dikarya</taxon>
        <taxon>Basidiomycota</taxon>
        <taxon>Agaricomycotina</taxon>
        <taxon>Agaricomycetes</taxon>
        <taxon>Polyporales</taxon>
        <taxon>Polyporaceae</taxon>
        <taxon>Dichomitus</taxon>
    </lineage>
</organism>
<accession>A0A4Q9N5H1</accession>
<gene>
    <name evidence="3" type="ORF">BD310DRAFT_863867</name>
    <name evidence="2" type="ORF">BD311DRAFT_646926</name>
</gene>
<dbReference type="STRING" id="114155.A0A4Q9N5H1"/>
<dbReference type="EMBL" id="ML145084">
    <property type="protein sequence ID" value="TBU65327.1"/>
    <property type="molecule type" value="Genomic_DNA"/>
</dbReference>
<feature type="compositionally biased region" description="Polar residues" evidence="1">
    <location>
        <begin position="238"/>
        <end position="257"/>
    </location>
</feature>
<evidence type="ECO:0000313" key="3">
    <source>
        <dbReference type="EMBL" id="TBU65327.1"/>
    </source>
</evidence>
<dbReference type="PANTHER" id="PTHR15141:SF76">
    <property type="entry name" value="TRANSCRIPTION ELONGATION FACTOR B POLYPEPTIDE 3"/>
    <property type="match status" value="1"/>
</dbReference>
<protein>
    <submittedName>
        <fullName evidence="2">RNA polymerase II transcription factor SIII subunit A-domain-containing protein</fullName>
    </submittedName>
</protein>
<dbReference type="AlphaFoldDB" id="A0A4Q9N5H1"/>
<dbReference type="Pfam" id="PF06881">
    <property type="entry name" value="Elongin_A"/>
    <property type="match status" value="1"/>
</dbReference>
<keyword evidence="4" id="KW-1185">Reference proteome</keyword>
<dbReference type="Gene3D" id="6.10.250.3180">
    <property type="match status" value="1"/>
</dbReference>
<feature type="compositionally biased region" description="Polar residues" evidence="1">
    <location>
        <begin position="204"/>
        <end position="216"/>
    </location>
</feature>
<feature type="compositionally biased region" description="Basic and acidic residues" evidence="1">
    <location>
        <begin position="123"/>
        <end position="140"/>
    </location>
</feature>
<evidence type="ECO:0000313" key="2">
    <source>
        <dbReference type="EMBL" id="TBU35485.1"/>
    </source>
</evidence>
<dbReference type="InterPro" id="IPR051870">
    <property type="entry name" value="Elongin-A_domain"/>
</dbReference>
<proteinExistence type="predicted"/>
<evidence type="ECO:0000256" key="1">
    <source>
        <dbReference type="SAM" id="MobiDB-lite"/>
    </source>
</evidence>
<feature type="compositionally biased region" description="Low complexity" evidence="1">
    <location>
        <begin position="217"/>
        <end position="230"/>
    </location>
</feature>
<name>A0A4Q9N5H1_9APHY</name>
<evidence type="ECO:0000313" key="4">
    <source>
        <dbReference type="Proteomes" id="UP000292082"/>
    </source>
</evidence>
<dbReference type="GO" id="GO:0070449">
    <property type="term" value="C:elongin complex"/>
    <property type="evidence" value="ECO:0007669"/>
    <property type="project" value="InterPro"/>
</dbReference>
<feature type="region of interest" description="Disordered" evidence="1">
    <location>
        <begin position="120"/>
        <end position="331"/>
    </location>
</feature>
<dbReference type="Proteomes" id="UP000292957">
    <property type="component" value="Unassembled WGS sequence"/>
</dbReference>
<sequence length="331" mass="36365">MSYDIDSGGRRIPTLVQYCQRVASANVESICSLGEGWRNDLIRPVLESCTPETLQRFEDADPYIANDTQDIWKRLFLKEFPIAAHQYESNALEEPESWRDELFALRDREHAKLNALSNRLKASRQEEEERKRESAIKLTDKVPPAKRSRPWGAPSQPKTLFQKTRSEASRLSKGVLGSRITRPAFQTRRIVPNTASAKPPPPSRTASSVKAPSSAQPSGSRVVVRSVPVVHRPPPPSKQASPMLTESASAIPTTSDVCSIPASPPPTASSPPPPSSPPETLWSPLPQPQTQSPEARSPPARAPGKKNPGASLFMPKHRAYSQLPRGVQSKS</sequence>
<reference evidence="2 4" key="1">
    <citation type="submission" date="2019-01" db="EMBL/GenBank/DDBJ databases">
        <title>Draft genome sequences of three monokaryotic isolates of the white-rot basidiomycete fungus Dichomitus squalens.</title>
        <authorList>
            <consortium name="DOE Joint Genome Institute"/>
            <person name="Lopez S.C."/>
            <person name="Andreopoulos B."/>
            <person name="Pangilinan J."/>
            <person name="Lipzen A."/>
            <person name="Riley R."/>
            <person name="Ahrendt S."/>
            <person name="Ng V."/>
            <person name="Barry K."/>
            <person name="Daum C."/>
            <person name="Grigoriev I.V."/>
            <person name="Hilden K.S."/>
            <person name="Makela M.R."/>
            <person name="de Vries R.P."/>
        </authorList>
    </citation>
    <scope>NUCLEOTIDE SEQUENCE [LARGE SCALE GENOMIC DNA]</scope>
    <source>
        <strain evidence="3 4">CBS 464.89</strain>
        <strain evidence="2">OM18370.1</strain>
    </source>
</reference>
<dbReference type="InterPro" id="IPR010684">
    <property type="entry name" value="RNA_pol_II_trans_fac_SIII_A"/>
</dbReference>
<feature type="compositionally biased region" description="Pro residues" evidence="1">
    <location>
        <begin position="262"/>
        <end position="277"/>
    </location>
</feature>
<dbReference type="PANTHER" id="PTHR15141">
    <property type="entry name" value="TRANSCRIPTION ELONGATION FACTOR B POLYPEPTIDE 3"/>
    <property type="match status" value="1"/>
</dbReference>